<sequence length="367" mass="41542">MANSPQDDAAGKPTKKQDKRAADIKGKAQHELHAEFENLLQSILTKPHLWFDRSLQYLRNFVATVSRGIDRHKFTAVEGDEALTVTDEKESSTTITTKFISSLAAGKNLPDDVDPILSVLSRKTGFHDHLHHESMIQNQKQKVKLTHLTLLDGDNNQIHARLATHLADIGRQLVEGDIIKLELFTPLTYHVKEDSPLMPALFILQYSRVGHAPVPLQKSIQAMLCCEPTKQPPTEAPAYNILDPLTQPPPECTFDKRLCRKFGVNFIGRCICEEIPVDKRNLEIIAEDCYLVSANDGIDKLKNKNKRIMLYWWYATNIYSLNGKGNRGKLPDCLEYAIKAKYPEKDSSDWTGYKDGSKPKKKKIQLN</sequence>
<evidence type="ECO:0000313" key="3">
    <source>
        <dbReference type="Proteomes" id="UP001224775"/>
    </source>
</evidence>
<protein>
    <submittedName>
        <fullName evidence="2">Uncharacterized protein</fullName>
    </submittedName>
</protein>
<name>A0AAD8XY75_9STRA</name>
<feature type="compositionally biased region" description="Basic and acidic residues" evidence="1">
    <location>
        <begin position="15"/>
        <end position="27"/>
    </location>
</feature>
<feature type="region of interest" description="Disordered" evidence="1">
    <location>
        <begin position="345"/>
        <end position="367"/>
    </location>
</feature>
<dbReference type="Proteomes" id="UP001224775">
    <property type="component" value="Unassembled WGS sequence"/>
</dbReference>
<dbReference type="AlphaFoldDB" id="A0AAD8XY75"/>
<evidence type="ECO:0000256" key="1">
    <source>
        <dbReference type="SAM" id="MobiDB-lite"/>
    </source>
</evidence>
<feature type="region of interest" description="Disordered" evidence="1">
    <location>
        <begin position="1"/>
        <end position="27"/>
    </location>
</feature>
<dbReference type="EMBL" id="JATAAI010000032">
    <property type="protein sequence ID" value="KAK1735887.1"/>
    <property type="molecule type" value="Genomic_DNA"/>
</dbReference>
<organism evidence="2 3">
    <name type="scientific">Skeletonema marinoi</name>
    <dbReference type="NCBI Taxonomy" id="267567"/>
    <lineage>
        <taxon>Eukaryota</taxon>
        <taxon>Sar</taxon>
        <taxon>Stramenopiles</taxon>
        <taxon>Ochrophyta</taxon>
        <taxon>Bacillariophyta</taxon>
        <taxon>Coscinodiscophyceae</taxon>
        <taxon>Thalassiosirophycidae</taxon>
        <taxon>Thalassiosirales</taxon>
        <taxon>Skeletonemataceae</taxon>
        <taxon>Skeletonema</taxon>
        <taxon>Skeletonema marinoi-dohrnii complex</taxon>
    </lineage>
</organism>
<comment type="caution">
    <text evidence="2">The sequence shown here is derived from an EMBL/GenBank/DDBJ whole genome shotgun (WGS) entry which is preliminary data.</text>
</comment>
<accession>A0AAD8XY75</accession>
<gene>
    <name evidence="2" type="ORF">QTG54_013593</name>
</gene>
<reference evidence="2" key="1">
    <citation type="submission" date="2023-06" db="EMBL/GenBank/DDBJ databases">
        <title>Survivors Of The Sea: Transcriptome response of Skeletonema marinoi to long-term dormancy.</title>
        <authorList>
            <person name="Pinder M.I.M."/>
            <person name="Kourtchenko O."/>
            <person name="Robertson E.K."/>
            <person name="Larsson T."/>
            <person name="Maumus F."/>
            <person name="Osuna-Cruz C.M."/>
            <person name="Vancaester E."/>
            <person name="Stenow R."/>
            <person name="Vandepoele K."/>
            <person name="Ploug H."/>
            <person name="Bruchert V."/>
            <person name="Godhe A."/>
            <person name="Topel M."/>
        </authorList>
    </citation>
    <scope>NUCLEOTIDE SEQUENCE</scope>
    <source>
        <strain evidence="2">R05AC</strain>
    </source>
</reference>
<evidence type="ECO:0000313" key="2">
    <source>
        <dbReference type="EMBL" id="KAK1735887.1"/>
    </source>
</evidence>
<keyword evidence="3" id="KW-1185">Reference proteome</keyword>
<proteinExistence type="predicted"/>